<gene>
    <name evidence="1" type="ORF">EGI31_14410</name>
</gene>
<protein>
    <submittedName>
        <fullName evidence="1">Uncharacterized protein</fullName>
    </submittedName>
</protein>
<reference evidence="1 2" key="1">
    <citation type="submission" date="2018-11" db="EMBL/GenBank/DDBJ databases">
        <title>Novel bacteria species description.</title>
        <authorList>
            <person name="Han J.-H."/>
        </authorList>
    </citation>
    <scope>NUCLEOTIDE SEQUENCE [LARGE SCALE GENOMIC DNA]</scope>
    <source>
        <strain evidence="1 2">KCTC23259</strain>
    </source>
</reference>
<comment type="caution">
    <text evidence="1">The sequence shown here is derived from an EMBL/GenBank/DDBJ whole genome shotgun (WGS) entry which is preliminary data.</text>
</comment>
<accession>A0AAE3H447</accession>
<evidence type="ECO:0000313" key="2">
    <source>
        <dbReference type="Proteomes" id="UP001204144"/>
    </source>
</evidence>
<organism evidence="1 2">
    <name type="scientific">Lacihabitans soyangensis</name>
    <dbReference type="NCBI Taxonomy" id="869394"/>
    <lineage>
        <taxon>Bacteria</taxon>
        <taxon>Pseudomonadati</taxon>
        <taxon>Bacteroidota</taxon>
        <taxon>Cytophagia</taxon>
        <taxon>Cytophagales</taxon>
        <taxon>Leadbetterellaceae</taxon>
        <taxon>Lacihabitans</taxon>
    </lineage>
</organism>
<dbReference type="Proteomes" id="UP001204144">
    <property type="component" value="Unassembled WGS sequence"/>
</dbReference>
<dbReference type="EMBL" id="RJUF01000073">
    <property type="protein sequence ID" value="MCP9764142.1"/>
    <property type="molecule type" value="Genomic_DNA"/>
</dbReference>
<dbReference type="AlphaFoldDB" id="A0AAE3H447"/>
<dbReference type="RefSeq" id="WP_255037899.1">
    <property type="nucleotide sequence ID" value="NZ_RJUF01000073.1"/>
</dbReference>
<name>A0AAE3H447_9BACT</name>
<keyword evidence="2" id="KW-1185">Reference proteome</keyword>
<proteinExistence type="predicted"/>
<sequence length="146" mass="17326">MTEDKYWHRLLIHFYNRNYFRNGLTLPFIIGSRTIIEPDKELQSISELLEEAKKSNVYLSVLKCDYIGELVFSISSLTDFDIYGGFENIVDIDGDFKEKINFTQFCELLENEYSDTIKKSMYSRNSLGKWEYFTDEIDLPRLKELN</sequence>
<evidence type="ECO:0000313" key="1">
    <source>
        <dbReference type="EMBL" id="MCP9764142.1"/>
    </source>
</evidence>